<dbReference type="Proteomes" id="UP001244552">
    <property type="component" value="Unassembled WGS sequence"/>
</dbReference>
<protein>
    <submittedName>
        <fullName evidence="2">Uncharacterized protein</fullName>
    </submittedName>
</protein>
<evidence type="ECO:0000313" key="2">
    <source>
        <dbReference type="EMBL" id="MDQ0536695.1"/>
    </source>
</evidence>
<feature type="signal peptide" evidence="1">
    <location>
        <begin position="1"/>
        <end position="19"/>
    </location>
</feature>
<evidence type="ECO:0000313" key="3">
    <source>
        <dbReference type="Proteomes" id="UP001244552"/>
    </source>
</evidence>
<keyword evidence="3" id="KW-1185">Reference proteome</keyword>
<reference evidence="2 3" key="1">
    <citation type="submission" date="2023-07" db="EMBL/GenBank/DDBJ databases">
        <title>Genomic Encyclopedia of Type Strains, Phase IV (KMG-IV): sequencing the most valuable type-strain genomes for metagenomic binning, comparative biology and taxonomic classification.</title>
        <authorList>
            <person name="Goeker M."/>
        </authorList>
    </citation>
    <scope>NUCLEOTIDE SEQUENCE [LARGE SCALE GENOMIC DNA]</scope>
    <source>
        <strain evidence="2 3">DSM 19922</strain>
    </source>
</reference>
<gene>
    <name evidence="2" type="ORF">QO018_005593</name>
</gene>
<name>A0ABU0MT94_9PROT</name>
<sequence>MTPLCLTIIVALCSLAALAAASLCLTPSPRLGKSPDMLLRKLAASEDIMG</sequence>
<feature type="chain" id="PRO_5045134498" evidence="1">
    <location>
        <begin position="20"/>
        <end position="50"/>
    </location>
</feature>
<accession>A0ABU0MT94</accession>
<proteinExistence type="predicted"/>
<dbReference type="EMBL" id="JAUSVU010000030">
    <property type="protein sequence ID" value="MDQ0536695.1"/>
    <property type="molecule type" value="Genomic_DNA"/>
</dbReference>
<dbReference type="RefSeq" id="WP_209989764.1">
    <property type="nucleotide sequence ID" value="NZ_JAGINO010000030.1"/>
</dbReference>
<organism evidence="2 3">
    <name type="scientific">Azospirillum picis</name>
    <dbReference type="NCBI Taxonomy" id="488438"/>
    <lineage>
        <taxon>Bacteria</taxon>
        <taxon>Pseudomonadati</taxon>
        <taxon>Pseudomonadota</taxon>
        <taxon>Alphaproteobacteria</taxon>
        <taxon>Rhodospirillales</taxon>
        <taxon>Azospirillaceae</taxon>
        <taxon>Azospirillum</taxon>
    </lineage>
</organism>
<comment type="caution">
    <text evidence="2">The sequence shown here is derived from an EMBL/GenBank/DDBJ whole genome shotgun (WGS) entry which is preliminary data.</text>
</comment>
<evidence type="ECO:0000256" key="1">
    <source>
        <dbReference type="SAM" id="SignalP"/>
    </source>
</evidence>
<keyword evidence="1" id="KW-0732">Signal</keyword>